<dbReference type="Proteomes" id="UP001055804">
    <property type="component" value="Unassembled WGS sequence"/>
</dbReference>
<evidence type="ECO:0000256" key="12">
    <source>
        <dbReference type="ARBA" id="ARBA00037124"/>
    </source>
</evidence>
<evidence type="ECO:0000256" key="13">
    <source>
        <dbReference type="ARBA" id="ARBA00038622"/>
    </source>
</evidence>
<comment type="catalytic activity">
    <reaction evidence="20">
        <text>(2E)-decenoyl-CoA + NADPH + H(+) = decanoyl-CoA + NADP(+)</text>
        <dbReference type="Rhea" id="RHEA:44960"/>
        <dbReference type="ChEBI" id="CHEBI:15378"/>
        <dbReference type="ChEBI" id="CHEBI:57783"/>
        <dbReference type="ChEBI" id="CHEBI:58349"/>
        <dbReference type="ChEBI" id="CHEBI:61406"/>
        <dbReference type="ChEBI" id="CHEBI:61430"/>
    </reaction>
    <physiologicalReaction direction="left-to-right" evidence="20">
        <dbReference type="Rhea" id="RHEA:44961"/>
    </physiologicalReaction>
</comment>
<evidence type="ECO:0000256" key="18">
    <source>
        <dbReference type="ARBA" id="ARBA00049108"/>
    </source>
</evidence>
<dbReference type="SUPFAM" id="SSF51735">
    <property type="entry name" value="NAD(P)-binding Rossmann-fold domains"/>
    <property type="match status" value="1"/>
</dbReference>
<keyword evidence="24" id="KW-1185">Reference proteome</keyword>
<feature type="domain" description="Ketoreductase" evidence="22">
    <location>
        <begin position="32"/>
        <end position="247"/>
    </location>
</feature>
<comment type="catalytic activity">
    <reaction evidence="18">
        <text>(2E)-hexenoyl-CoA + NADPH + H(+) = hexanoyl-CoA + NADP(+)</text>
        <dbReference type="Rhea" id="RHEA:44956"/>
        <dbReference type="ChEBI" id="CHEBI:15378"/>
        <dbReference type="ChEBI" id="CHEBI:57783"/>
        <dbReference type="ChEBI" id="CHEBI:58349"/>
        <dbReference type="ChEBI" id="CHEBI:62077"/>
        <dbReference type="ChEBI" id="CHEBI:62620"/>
    </reaction>
    <physiologicalReaction direction="left-to-right" evidence="18">
        <dbReference type="Rhea" id="RHEA:44957"/>
    </physiologicalReaction>
</comment>
<dbReference type="EC" id="1.3.1.38" evidence="14"/>
<dbReference type="Gene3D" id="3.40.50.720">
    <property type="entry name" value="NAD(P)-binding Rossmann-like Domain"/>
    <property type="match status" value="1"/>
</dbReference>
<organism evidence="23 24">
    <name type="scientific">Futiania mangrovi</name>
    <dbReference type="NCBI Taxonomy" id="2959716"/>
    <lineage>
        <taxon>Bacteria</taxon>
        <taxon>Pseudomonadati</taxon>
        <taxon>Pseudomonadota</taxon>
        <taxon>Alphaproteobacteria</taxon>
        <taxon>Futianiales</taxon>
        <taxon>Futianiaceae</taxon>
        <taxon>Futiania</taxon>
    </lineage>
</organism>
<keyword evidence="7" id="KW-0521">NADP</keyword>
<keyword evidence="5" id="KW-0597">Phosphoprotein</keyword>
<evidence type="ECO:0000256" key="14">
    <source>
        <dbReference type="ARBA" id="ARBA00038849"/>
    </source>
</evidence>
<accession>A0A9J6PP83</accession>
<dbReference type="GO" id="GO:0019166">
    <property type="term" value="F:trans-2-enoyl-CoA reductase (NADPH) activity"/>
    <property type="evidence" value="ECO:0007669"/>
    <property type="project" value="UniProtKB-EC"/>
</dbReference>
<dbReference type="EMBL" id="JAMZFT010000004">
    <property type="protein sequence ID" value="MCP1337906.1"/>
    <property type="molecule type" value="Genomic_DNA"/>
</dbReference>
<keyword evidence="6" id="KW-0276">Fatty acid metabolism</keyword>
<evidence type="ECO:0000256" key="15">
    <source>
        <dbReference type="ARBA" id="ARBA00041063"/>
    </source>
</evidence>
<evidence type="ECO:0000256" key="21">
    <source>
        <dbReference type="ARBA" id="ARBA00049559"/>
    </source>
</evidence>
<dbReference type="AlphaFoldDB" id="A0A9J6PP83"/>
<dbReference type="Pfam" id="PF13561">
    <property type="entry name" value="adh_short_C2"/>
    <property type="match status" value="1"/>
</dbReference>
<evidence type="ECO:0000256" key="8">
    <source>
        <dbReference type="ARBA" id="ARBA00023002"/>
    </source>
</evidence>
<dbReference type="PRINTS" id="PR00081">
    <property type="entry name" value="GDHRDH"/>
</dbReference>
<keyword evidence="10" id="KW-0576">Peroxisome</keyword>
<dbReference type="RefSeq" id="WP_269333866.1">
    <property type="nucleotide sequence ID" value="NZ_JAMZFT010000004.1"/>
</dbReference>
<keyword evidence="4" id="KW-0444">Lipid biosynthesis</keyword>
<keyword evidence="8" id="KW-0560">Oxidoreductase</keyword>
<comment type="subcellular location">
    <subcellularLocation>
        <location evidence="1">Peroxisome</location>
    </subcellularLocation>
</comment>
<protein>
    <recommendedName>
        <fullName evidence="15">Peroxisomal trans-2-enoyl-CoA reductase</fullName>
        <ecNumber evidence="14">1.3.1.38</ecNumber>
    </recommendedName>
</protein>
<evidence type="ECO:0000313" key="23">
    <source>
        <dbReference type="EMBL" id="MCP1337906.1"/>
    </source>
</evidence>
<comment type="caution">
    <text evidence="23">The sequence shown here is derived from an EMBL/GenBank/DDBJ whole genome shotgun (WGS) entry which is preliminary data.</text>
</comment>
<evidence type="ECO:0000256" key="17">
    <source>
        <dbReference type="ARBA" id="ARBA00048686"/>
    </source>
</evidence>
<dbReference type="InterPro" id="IPR057326">
    <property type="entry name" value="KR_dom"/>
</dbReference>
<gene>
    <name evidence="23" type="ORF">NJQ99_15900</name>
</gene>
<comment type="catalytic activity">
    <reaction evidence="17">
        <text>(2E)-tetradecenoyl-CoA + NADPH + H(+) = tetradecanoyl-CoA + NADP(+)</text>
        <dbReference type="Rhea" id="RHEA:44968"/>
        <dbReference type="ChEBI" id="CHEBI:15378"/>
        <dbReference type="ChEBI" id="CHEBI:57385"/>
        <dbReference type="ChEBI" id="CHEBI:57783"/>
        <dbReference type="ChEBI" id="CHEBI:58349"/>
        <dbReference type="ChEBI" id="CHEBI:61405"/>
    </reaction>
    <physiologicalReaction direction="left-to-right" evidence="17">
        <dbReference type="Rhea" id="RHEA:44969"/>
    </physiologicalReaction>
</comment>
<dbReference type="PANTHER" id="PTHR24317:SF7">
    <property type="entry name" value="PEROXISOMAL TRANS-2-ENOYL-COA REDUCTASE"/>
    <property type="match status" value="1"/>
</dbReference>
<comment type="catalytic activity">
    <reaction evidence="19">
        <text>a (2E)-enoyl-CoA + NADPH + H(+) = a 2,3-saturated acyl-CoA + NADP(+)</text>
        <dbReference type="Rhea" id="RHEA:33763"/>
        <dbReference type="ChEBI" id="CHEBI:15378"/>
        <dbReference type="ChEBI" id="CHEBI:57783"/>
        <dbReference type="ChEBI" id="CHEBI:58349"/>
        <dbReference type="ChEBI" id="CHEBI:58856"/>
        <dbReference type="ChEBI" id="CHEBI:65111"/>
        <dbReference type="EC" id="1.3.1.38"/>
    </reaction>
    <physiologicalReaction direction="left-to-right" evidence="19">
        <dbReference type="Rhea" id="RHEA:33764"/>
    </physiologicalReaction>
</comment>
<evidence type="ECO:0000256" key="2">
    <source>
        <dbReference type="ARBA" id="ARBA00005189"/>
    </source>
</evidence>
<dbReference type="InterPro" id="IPR036291">
    <property type="entry name" value="NAD(P)-bd_dom_sf"/>
</dbReference>
<keyword evidence="9" id="KW-0443">Lipid metabolism</keyword>
<dbReference type="GO" id="GO:0006633">
    <property type="term" value="P:fatty acid biosynthetic process"/>
    <property type="evidence" value="ECO:0007669"/>
    <property type="project" value="UniProtKB-KW"/>
</dbReference>
<dbReference type="PANTHER" id="PTHR24317">
    <property type="entry name" value="PEROXISOMAL TRANS-2-ENOYL-COA REDUCTASE"/>
    <property type="match status" value="1"/>
</dbReference>
<comment type="function">
    <text evidence="12">Participates in chain elongation of fatty acids. Catalyzes the reduction of trans-2-enoyl-CoAs of varying chain lengths from 6:1 to 16:1, having maximum activity with 10:1 CoA. Has no 2,4-dienoyl-CoA reductase activity.</text>
</comment>
<evidence type="ECO:0000259" key="22">
    <source>
        <dbReference type="SMART" id="SM00822"/>
    </source>
</evidence>
<name>A0A9J6PP83_9PROT</name>
<dbReference type="FunFam" id="3.40.50.720:FF:000084">
    <property type="entry name" value="Short-chain dehydrogenase reductase"/>
    <property type="match status" value="1"/>
</dbReference>
<comment type="catalytic activity">
    <reaction evidence="16">
        <text>(2E)-dodecenoyl-CoA + NADPH + H(+) = dodecanoyl-CoA + NADP(+)</text>
        <dbReference type="Rhea" id="RHEA:44964"/>
        <dbReference type="ChEBI" id="CHEBI:15378"/>
        <dbReference type="ChEBI" id="CHEBI:57330"/>
        <dbReference type="ChEBI" id="CHEBI:57375"/>
        <dbReference type="ChEBI" id="CHEBI:57783"/>
        <dbReference type="ChEBI" id="CHEBI:58349"/>
    </reaction>
    <physiologicalReaction direction="left-to-right" evidence="16">
        <dbReference type="Rhea" id="RHEA:44965"/>
    </physiologicalReaction>
</comment>
<evidence type="ECO:0000256" key="9">
    <source>
        <dbReference type="ARBA" id="ARBA00023098"/>
    </source>
</evidence>
<comment type="pathway">
    <text evidence="2">Lipid metabolism.</text>
</comment>
<evidence type="ECO:0000256" key="6">
    <source>
        <dbReference type="ARBA" id="ARBA00022832"/>
    </source>
</evidence>
<evidence type="ECO:0000313" key="24">
    <source>
        <dbReference type="Proteomes" id="UP001055804"/>
    </source>
</evidence>
<reference evidence="23" key="1">
    <citation type="submission" date="2022-06" db="EMBL/GenBank/DDBJ databases">
        <title>Isolation and Genomics of Futiania mangrovii gen. nov., sp. nov., a Rare and Metabolically-versatile member in the Class Alphaproteobacteria.</title>
        <authorList>
            <person name="Liu L."/>
            <person name="Huang W.-C."/>
            <person name="Pan J."/>
            <person name="Li J."/>
            <person name="Huang Y."/>
            <person name="Du H."/>
            <person name="Liu Y."/>
            <person name="Li M."/>
        </authorList>
    </citation>
    <scope>NUCLEOTIDE SEQUENCE</scope>
    <source>
        <strain evidence="23">FT118</strain>
    </source>
</reference>
<evidence type="ECO:0000256" key="5">
    <source>
        <dbReference type="ARBA" id="ARBA00022553"/>
    </source>
</evidence>
<evidence type="ECO:0000256" key="20">
    <source>
        <dbReference type="ARBA" id="ARBA00049386"/>
    </source>
</evidence>
<comment type="similarity">
    <text evidence="3">Belongs to the short-chain dehydrogenases/reductases (SDR) family.</text>
</comment>
<keyword evidence="11" id="KW-0275">Fatty acid biosynthesis</keyword>
<evidence type="ECO:0000256" key="4">
    <source>
        <dbReference type="ARBA" id="ARBA00022516"/>
    </source>
</evidence>
<dbReference type="InterPro" id="IPR002347">
    <property type="entry name" value="SDR_fam"/>
</dbReference>
<sequence length="301" mass="31970">MTNKGADPGFGFGEEKLRDTPTVYRPGLFSGQTVVVTGAGSGLGKAIATLFARLGATLAICGRNEEKLAASADFLRGFGGEVTALPLNIRDQEAVEAFVAEIWDRHGGIDVLVNNAGGQFPQAALDFKPKGWLAVVDTNLNGTWWVMQAVARRMVEAGRPGAITSIVADIWRGMPGIAHTCAARAGVIYLSKSVAVEWAPHGVRVNCVAPGCCESTGFSNYPPEGTATYWESNPFLRPGDEWDIAEAVVYLSAPSGKFITGEVVTVDGGQQMWGDPWPTGRPEYFRLKEGGPALPGREGEG</sequence>
<dbReference type="SMART" id="SM00822">
    <property type="entry name" value="PKS_KR"/>
    <property type="match status" value="1"/>
</dbReference>
<dbReference type="InterPro" id="IPR052388">
    <property type="entry name" value="Peroxisomal_t2-enoyl-CoA_red"/>
</dbReference>
<evidence type="ECO:0000256" key="7">
    <source>
        <dbReference type="ARBA" id="ARBA00022857"/>
    </source>
</evidence>
<evidence type="ECO:0000256" key="19">
    <source>
        <dbReference type="ARBA" id="ARBA00049251"/>
    </source>
</evidence>
<evidence type="ECO:0000256" key="1">
    <source>
        <dbReference type="ARBA" id="ARBA00004275"/>
    </source>
</evidence>
<evidence type="ECO:0000256" key="16">
    <source>
        <dbReference type="ARBA" id="ARBA00047570"/>
    </source>
</evidence>
<evidence type="ECO:0000256" key="3">
    <source>
        <dbReference type="ARBA" id="ARBA00006484"/>
    </source>
</evidence>
<evidence type="ECO:0000256" key="11">
    <source>
        <dbReference type="ARBA" id="ARBA00023160"/>
    </source>
</evidence>
<evidence type="ECO:0000256" key="10">
    <source>
        <dbReference type="ARBA" id="ARBA00023140"/>
    </source>
</evidence>
<proteinExistence type="inferred from homology"/>
<comment type="subunit">
    <text evidence="13">Interacts with PEX5, probably required to target it into peroxisomes.</text>
</comment>
<comment type="catalytic activity">
    <reaction evidence="21">
        <text>(2E)-octenoyl-CoA + NADPH + H(+) = octanoyl-CoA + NADP(+)</text>
        <dbReference type="Rhea" id="RHEA:44952"/>
        <dbReference type="ChEBI" id="CHEBI:15378"/>
        <dbReference type="ChEBI" id="CHEBI:57386"/>
        <dbReference type="ChEBI" id="CHEBI:57783"/>
        <dbReference type="ChEBI" id="CHEBI:58349"/>
        <dbReference type="ChEBI" id="CHEBI:62242"/>
    </reaction>
    <physiologicalReaction direction="left-to-right" evidence="21">
        <dbReference type="Rhea" id="RHEA:44953"/>
    </physiologicalReaction>
</comment>